<evidence type="ECO:0000256" key="1">
    <source>
        <dbReference type="SAM" id="MobiDB-lite"/>
    </source>
</evidence>
<dbReference type="EMBL" id="JARKIB010000043">
    <property type="protein sequence ID" value="KAJ7757967.1"/>
    <property type="molecule type" value="Genomic_DNA"/>
</dbReference>
<name>A0AAD7J644_9AGAR</name>
<dbReference type="Proteomes" id="UP001215598">
    <property type="component" value="Unassembled WGS sequence"/>
</dbReference>
<comment type="caution">
    <text evidence="2">The sequence shown here is derived from an EMBL/GenBank/DDBJ whole genome shotgun (WGS) entry which is preliminary data.</text>
</comment>
<proteinExistence type="predicted"/>
<sequence length="293" mass="32939">MLSANRLLVWFSANEHLVPRRIHDPDSNFLIGLSHTYERGCIRGDEQQGQTAPNPRLGKQLDSGTPSRPKEGTGEDVEVELPRLVPEGKAWEWVPEFSSSASARSYAAHSGQPERTLSDAKGIQRQRYKMQKGCSGAGCDSLCCVEAGFPRVFAEQRFEEGQAENWFQAVRSSAGVKDPSRATPTMLEDRSKGEVRNVLHLPAMMSSCQDLKESVNLPARHMQVRRRGLDKAHVVNEFESYRMRVGQSGGLENAEEMRCKPPKEFGFSMRENRSRSTEIRGLRHRDARLEGRA</sequence>
<dbReference type="AlphaFoldDB" id="A0AAD7J644"/>
<feature type="region of interest" description="Disordered" evidence="1">
    <location>
        <begin position="263"/>
        <end position="293"/>
    </location>
</feature>
<reference evidence="2" key="1">
    <citation type="submission" date="2023-03" db="EMBL/GenBank/DDBJ databases">
        <title>Massive genome expansion in bonnet fungi (Mycena s.s.) driven by repeated elements and novel gene families across ecological guilds.</title>
        <authorList>
            <consortium name="Lawrence Berkeley National Laboratory"/>
            <person name="Harder C.B."/>
            <person name="Miyauchi S."/>
            <person name="Viragh M."/>
            <person name="Kuo A."/>
            <person name="Thoen E."/>
            <person name="Andreopoulos B."/>
            <person name="Lu D."/>
            <person name="Skrede I."/>
            <person name="Drula E."/>
            <person name="Henrissat B."/>
            <person name="Morin E."/>
            <person name="Kohler A."/>
            <person name="Barry K."/>
            <person name="LaButti K."/>
            <person name="Morin E."/>
            <person name="Salamov A."/>
            <person name="Lipzen A."/>
            <person name="Mereny Z."/>
            <person name="Hegedus B."/>
            <person name="Baldrian P."/>
            <person name="Stursova M."/>
            <person name="Weitz H."/>
            <person name="Taylor A."/>
            <person name="Grigoriev I.V."/>
            <person name="Nagy L.G."/>
            <person name="Martin F."/>
            <person name="Kauserud H."/>
        </authorList>
    </citation>
    <scope>NUCLEOTIDE SEQUENCE</scope>
    <source>
        <strain evidence="2">CBHHK182m</strain>
    </source>
</reference>
<protein>
    <submittedName>
        <fullName evidence="2">Uncharacterized protein</fullName>
    </submittedName>
</protein>
<accession>A0AAD7J644</accession>
<feature type="region of interest" description="Disordered" evidence="1">
    <location>
        <begin position="45"/>
        <end position="77"/>
    </location>
</feature>
<keyword evidence="3" id="KW-1185">Reference proteome</keyword>
<evidence type="ECO:0000313" key="2">
    <source>
        <dbReference type="EMBL" id="KAJ7757967.1"/>
    </source>
</evidence>
<feature type="compositionally biased region" description="Basic and acidic residues" evidence="1">
    <location>
        <begin position="270"/>
        <end position="281"/>
    </location>
</feature>
<evidence type="ECO:0000313" key="3">
    <source>
        <dbReference type="Proteomes" id="UP001215598"/>
    </source>
</evidence>
<organism evidence="2 3">
    <name type="scientific">Mycena metata</name>
    <dbReference type="NCBI Taxonomy" id="1033252"/>
    <lineage>
        <taxon>Eukaryota</taxon>
        <taxon>Fungi</taxon>
        <taxon>Dikarya</taxon>
        <taxon>Basidiomycota</taxon>
        <taxon>Agaricomycotina</taxon>
        <taxon>Agaricomycetes</taxon>
        <taxon>Agaricomycetidae</taxon>
        <taxon>Agaricales</taxon>
        <taxon>Marasmiineae</taxon>
        <taxon>Mycenaceae</taxon>
        <taxon>Mycena</taxon>
    </lineage>
</organism>
<gene>
    <name evidence="2" type="ORF">B0H16DRAFT_1457534</name>
</gene>